<protein>
    <submittedName>
        <fullName evidence="1">Uncharacterized protein</fullName>
    </submittedName>
</protein>
<proteinExistence type="predicted"/>
<name>A0ACC1L279_9FUNG</name>
<sequence length="321" mass="34691">MSEALSAPTSNTALGETEAQRRRRVRQERILNRGGDRLGRIRETLGAAQEEADKSDLGIVGGHELKTETMATTHVAGISLDSLDEPNGAAGAALKPRRRAGNLGRKARLEAGNTSEDSATRLLSASAFASGVSSDPGDDIRAPVARPAVRGADVDGTPLRDVVEDAIADPCTDTLPSGLFVSARRFSAIGLSRAVVKLVPVVGLFVYGINREARYERFVGDNKDDVRAKWTGLLTARPDSRLEEWASGNYLFWYLLILELLIYGAYFLLSDGRARPRQRSSLLAQIPGMPDWPFVLLSATNRIADSLSILLFLTAFSIALT</sequence>
<accession>A0ACC1L279</accession>
<evidence type="ECO:0000313" key="1">
    <source>
        <dbReference type="EMBL" id="KAJ2798967.1"/>
    </source>
</evidence>
<gene>
    <name evidence="1" type="ORF">H4S07_005564</name>
</gene>
<reference evidence="1" key="1">
    <citation type="submission" date="2022-07" db="EMBL/GenBank/DDBJ databases">
        <title>Phylogenomic reconstructions and comparative analyses of Kickxellomycotina fungi.</title>
        <authorList>
            <person name="Reynolds N.K."/>
            <person name="Stajich J.E."/>
            <person name="Barry K."/>
            <person name="Grigoriev I.V."/>
            <person name="Crous P."/>
            <person name="Smith M.E."/>
        </authorList>
    </citation>
    <scope>NUCLEOTIDE SEQUENCE</scope>
    <source>
        <strain evidence="1">CBS 102833</strain>
    </source>
</reference>
<dbReference type="Proteomes" id="UP001140096">
    <property type="component" value="Unassembled WGS sequence"/>
</dbReference>
<evidence type="ECO:0000313" key="2">
    <source>
        <dbReference type="Proteomes" id="UP001140096"/>
    </source>
</evidence>
<dbReference type="EMBL" id="JANBUP010002790">
    <property type="protein sequence ID" value="KAJ2798967.1"/>
    <property type="molecule type" value="Genomic_DNA"/>
</dbReference>
<comment type="caution">
    <text evidence="1">The sequence shown here is derived from an EMBL/GenBank/DDBJ whole genome shotgun (WGS) entry which is preliminary data.</text>
</comment>
<keyword evidence="2" id="KW-1185">Reference proteome</keyword>
<organism evidence="1 2">
    <name type="scientific">Coemansia furcata</name>
    <dbReference type="NCBI Taxonomy" id="417177"/>
    <lineage>
        <taxon>Eukaryota</taxon>
        <taxon>Fungi</taxon>
        <taxon>Fungi incertae sedis</taxon>
        <taxon>Zoopagomycota</taxon>
        <taxon>Kickxellomycotina</taxon>
        <taxon>Kickxellomycetes</taxon>
        <taxon>Kickxellales</taxon>
        <taxon>Kickxellaceae</taxon>
        <taxon>Coemansia</taxon>
    </lineage>
</organism>